<dbReference type="AlphaFoldDB" id="A0A507SSK9"/>
<evidence type="ECO:0000259" key="4">
    <source>
        <dbReference type="PROSITE" id="PS50893"/>
    </source>
</evidence>
<keyword evidence="2" id="KW-0547">Nucleotide-binding</keyword>
<evidence type="ECO:0000313" key="6">
    <source>
        <dbReference type="Proteomes" id="UP000320801"/>
    </source>
</evidence>
<name>A0A507SSK9_9BACT</name>
<dbReference type="SUPFAM" id="SSF52540">
    <property type="entry name" value="P-loop containing nucleoside triphosphate hydrolases"/>
    <property type="match status" value="1"/>
</dbReference>
<dbReference type="SMART" id="SM00382">
    <property type="entry name" value="AAA"/>
    <property type="match status" value="1"/>
</dbReference>
<keyword evidence="6" id="KW-1185">Reference proteome</keyword>
<evidence type="ECO:0000256" key="3">
    <source>
        <dbReference type="ARBA" id="ARBA00022840"/>
    </source>
</evidence>
<dbReference type="InterPro" id="IPR017871">
    <property type="entry name" value="ABC_transporter-like_CS"/>
</dbReference>
<dbReference type="PROSITE" id="PS50893">
    <property type="entry name" value="ABC_TRANSPORTER_2"/>
    <property type="match status" value="1"/>
</dbReference>
<accession>A0A507SSK9</accession>
<sequence length="249" mass="28431">MNKIIEIKNVDLTYSQNSETILKNINFSINKGEMVAIIGPSGAGKSTLFKALVDAIKPITGEVCIFDQKYSKMSKKERKNTITKIGFLTQKPNLILTDNVYENVQRSFINYKNIIMKFLSILTKSQKYKIFKTLDDLNILDKAFYRVSDLSGGQQQRVEIAKLLVRDVELVLADEPTSSLDAHTAQEVIDLLKELKQKGKTILVNIHDLNLIKKNFDRVIAINNHSIVLDKKTRETTLWEMSKKILKNQ</sequence>
<proteinExistence type="predicted"/>
<dbReference type="PANTHER" id="PTHR42734">
    <property type="entry name" value="METAL TRANSPORT SYSTEM ATP-BINDING PROTEIN TM_0124-RELATED"/>
    <property type="match status" value="1"/>
</dbReference>
<evidence type="ECO:0000313" key="5">
    <source>
        <dbReference type="EMBL" id="TQC54076.1"/>
    </source>
</evidence>
<keyword evidence="1" id="KW-0813">Transport</keyword>
<dbReference type="InterPro" id="IPR003593">
    <property type="entry name" value="AAA+_ATPase"/>
</dbReference>
<protein>
    <submittedName>
        <fullName evidence="5">ATP-binding cassette domain-containing protein</fullName>
    </submittedName>
</protein>
<dbReference type="OrthoDB" id="389713at2"/>
<dbReference type="InterPro" id="IPR027417">
    <property type="entry name" value="P-loop_NTPase"/>
</dbReference>
<dbReference type="EMBL" id="SMDN01000002">
    <property type="protein sequence ID" value="TQC54076.1"/>
    <property type="molecule type" value="Genomic_DNA"/>
</dbReference>
<evidence type="ECO:0000256" key="2">
    <source>
        <dbReference type="ARBA" id="ARBA00022741"/>
    </source>
</evidence>
<dbReference type="GO" id="GO:0016887">
    <property type="term" value="F:ATP hydrolysis activity"/>
    <property type="evidence" value="ECO:0007669"/>
    <property type="project" value="InterPro"/>
</dbReference>
<dbReference type="GO" id="GO:0005524">
    <property type="term" value="F:ATP binding"/>
    <property type="evidence" value="ECO:0007669"/>
    <property type="project" value="UniProtKB-KW"/>
</dbReference>
<reference evidence="5 6" key="1">
    <citation type="submission" date="2019-03" db="EMBL/GenBank/DDBJ databases">
        <title>Characterization of a novel Mycoplasma cynos real-time PCR assay.</title>
        <authorList>
            <person name="Tallmadge R.L."/>
            <person name="Mitchell P.K."/>
            <person name="Goodman L."/>
        </authorList>
    </citation>
    <scope>NUCLEOTIDE SEQUENCE [LARGE SCALE GENOMIC DNA]</scope>
    <source>
        <strain evidence="5 6">1642</strain>
    </source>
</reference>
<dbReference type="Pfam" id="PF00005">
    <property type="entry name" value="ABC_tran"/>
    <property type="match status" value="1"/>
</dbReference>
<keyword evidence="3 5" id="KW-0067">ATP-binding</keyword>
<dbReference type="Proteomes" id="UP000320801">
    <property type="component" value="Unassembled WGS sequence"/>
</dbReference>
<organism evidence="5 6">
    <name type="scientific">Mycoplasmopsis mucosicanis</name>
    <dbReference type="NCBI Taxonomy" id="458208"/>
    <lineage>
        <taxon>Bacteria</taxon>
        <taxon>Bacillati</taxon>
        <taxon>Mycoplasmatota</taxon>
        <taxon>Mycoplasmoidales</taxon>
        <taxon>Metamycoplasmataceae</taxon>
        <taxon>Mycoplasmopsis</taxon>
    </lineage>
</organism>
<comment type="caution">
    <text evidence="5">The sequence shown here is derived from an EMBL/GenBank/DDBJ whole genome shotgun (WGS) entry which is preliminary data.</text>
</comment>
<dbReference type="RefSeq" id="WP_141483658.1">
    <property type="nucleotide sequence ID" value="NZ_SMDN01000002.1"/>
</dbReference>
<gene>
    <name evidence="5" type="ORF">E1I18_00525</name>
</gene>
<evidence type="ECO:0000256" key="1">
    <source>
        <dbReference type="ARBA" id="ARBA00022448"/>
    </source>
</evidence>
<dbReference type="InterPro" id="IPR050153">
    <property type="entry name" value="Metal_Ion_Import_ABC"/>
</dbReference>
<feature type="domain" description="ABC transporter" evidence="4">
    <location>
        <begin position="7"/>
        <end position="249"/>
    </location>
</feature>
<dbReference type="Gene3D" id="3.40.50.300">
    <property type="entry name" value="P-loop containing nucleotide triphosphate hydrolases"/>
    <property type="match status" value="1"/>
</dbReference>
<dbReference type="InterPro" id="IPR003439">
    <property type="entry name" value="ABC_transporter-like_ATP-bd"/>
</dbReference>
<dbReference type="PROSITE" id="PS00211">
    <property type="entry name" value="ABC_TRANSPORTER_1"/>
    <property type="match status" value="1"/>
</dbReference>